<evidence type="ECO:0000256" key="2">
    <source>
        <dbReference type="ARBA" id="ARBA00022679"/>
    </source>
</evidence>
<dbReference type="GO" id="GO:0009691">
    <property type="term" value="P:cytokinin biosynthetic process"/>
    <property type="evidence" value="ECO:0007669"/>
    <property type="project" value="UniProtKB-KW"/>
</dbReference>
<comment type="similarity">
    <text evidence="1">Belongs to the IPP transferase family.</text>
</comment>
<proteinExistence type="inferred from homology"/>
<evidence type="ECO:0000313" key="8">
    <source>
        <dbReference type="Proteomes" id="UP000516437"/>
    </source>
</evidence>
<gene>
    <name evidence="7" type="ORF">CJ030_MR0G015013</name>
</gene>
<dbReference type="GO" id="GO:0005739">
    <property type="term" value="C:mitochondrion"/>
    <property type="evidence" value="ECO:0007669"/>
    <property type="project" value="TreeGrafter"/>
</dbReference>
<dbReference type="OrthoDB" id="775260at2759"/>
<evidence type="ECO:0000313" key="7">
    <source>
        <dbReference type="EMBL" id="KAB1199711.1"/>
    </source>
</evidence>
<dbReference type="Pfam" id="PF01715">
    <property type="entry name" value="IPPT"/>
    <property type="match status" value="1"/>
</dbReference>
<dbReference type="EMBL" id="RXIC02000422">
    <property type="protein sequence ID" value="KAB1199711.1"/>
    <property type="molecule type" value="Genomic_DNA"/>
</dbReference>
<dbReference type="Gene3D" id="3.30.160.60">
    <property type="entry name" value="Classic Zinc Finger"/>
    <property type="match status" value="1"/>
</dbReference>
<keyword evidence="5" id="KW-0067">ATP-binding</keyword>
<feature type="compositionally biased region" description="Polar residues" evidence="6">
    <location>
        <begin position="1"/>
        <end position="17"/>
    </location>
</feature>
<protein>
    <submittedName>
        <fullName evidence="7">tRNA dimethylallyltransferase 2</fullName>
    </submittedName>
</protein>
<dbReference type="InterPro" id="IPR027417">
    <property type="entry name" value="P-loop_NTPase"/>
</dbReference>
<dbReference type="SUPFAM" id="SSF52540">
    <property type="entry name" value="P-loop containing nucleoside triphosphate hydrolases"/>
    <property type="match status" value="1"/>
</dbReference>
<evidence type="ECO:0000256" key="5">
    <source>
        <dbReference type="ARBA" id="ARBA00022840"/>
    </source>
</evidence>
<organism evidence="7 8">
    <name type="scientific">Morella rubra</name>
    <name type="common">Chinese bayberry</name>
    <dbReference type="NCBI Taxonomy" id="262757"/>
    <lineage>
        <taxon>Eukaryota</taxon>
        <taxon>Viridiplantae</taxon>
        <taxon>Streptophyta</taxon>
        <taxon>Embryophyta</taxon>
        <taxon>Tracheophyta</taxon>
        <taxon>Spermatophyta</taxon>
        <taxon>Magnoliopsida</taxon>
        <taxon>eudicotyledons</taxon>
        <taxon>Gunneridae</taxon>
        <taxon>Pentapetalae</taxon>
        <taxon>rosids</taxon>
        <taxon>fabids</taxon>
        <taxon>Fagales</taxon>
        <taxon>Myricaceae</taxon>
        <taxon>Morella</taxon>
    </lineage>
</organism>
<evidence type="ECO:0000256" key="3">
    <source>
        <dbReference type="ARBA" id="ARBA00022712"/>
    </source>
</evidence>
<dbReference type="HAMAP" id="MF_00185">
    <property type="entry name" value="IPP_trans"/>
    <property type="match status" value="1"/>
</dbReference>
<sequence>MDSTTDTQEGLNRSPSNGRMGEEDEKPKLVVIMGPTGSGKSRLAIDLASQFPIEIINADSMQVYQGLDVLTNKVPLIEQKGVPHHLLGTIMPNVEFTAKDFRDSAIPLIKDILSQNCIPVIVGGTNYYIQALVSPFLLDDSADDIEESCVHGPPGEDQRDDKPDCVSDMFNYSYEHLKDIDPVAANRIHPHNHRKFACMRKLHHIPEMKEYWKPCIKVKMHLSISQYLNLYSSSGVPPSKLFQEKTLENWGRVDNFRYNCCFICVDASLPVLDRYVEERVDCMIEAGLLHEVFEIYNPNADYTRGLRQAIGVREFENFLGVCSFKSRNDEGSNLDVWPLSMKSINQGNKMCIENIKVDLDFYKDNHLNMLLKEAIEKMKRNTRRLVRRQKRRLNRLQTLFGWNINYVDATESISSRSDDLWASQVVEPAAKIIRCFLNENASSIAPSIMGQNLIQRDLWTQYTCQACGDRVLRGGHEWEQHKQGRGHRKRIAGLRKSRGYSVEQQHPECS</sequence>
<keyword evidence="8" id="KW-1185">Reference proteome</keyword>
<dbReference type="Gene3D" id="3.40.50.300">
    <property type="entry name" value="P-loop containing nucleotide triphosphate hydrolases"/>
    <property type="match status" value="1"/>
</dbReference>
<accession>A0A6A1UHG4</accession>
<dbReference type="AlphaFoldDB" id="A0A6A1UHG4"/>
<dbReference type="PANTHER" id="PTHR11088:SF82">
    <property type="entry name" value="TRNA DIMETHYLALLYLTRANSFERASE 2"/>
    <property type="match status" value="1"/>
</dbReference>
<keyword evidence="4" id="KW-0547">Nucleotide-binding</keyword>
<dbReference type="Gene3D" id="1.10.20.140">
    <property type="match status" value="1"/>
</dbReference>
<dbReference type="FunFam" id="3.30.160.60:FF:002405">
    <property type="entry name" value="tRNA dimethylallyltransferase"/>
    <property type="match status" value="1"/>
</dbReference>
<dbReference type="GO" id="GO:0005524">
    <property type="term" value="F:ATP binding"/>
    <property type="evidence" value="ECO:0007669"/>
    <property type="project" value="UniProtKB-KW"/>
</dbReference>
<feature type="region of interest" description="Disordered" evidence="6">
    <location>
        <begin position="1"/>
        <end position="27"/>
    </location>
</feature>
<dbReference type="GO" id="GO:0052381">
    <property type="term" value="F:tRNA dimethylallyltransferase activity"/>
    <property type="evidence" value="ECO:0007669"/>
    <property type="project" value="InterPro"/>
</dbReference>
<keyword evidence="2 7" id="KW-0808">Transferase</keyword>
<name>A0A6A1UHG4_9ROSI</name>
<keyword evidence="3" id="KW-0203">Cytokinin biosynthesis</keyword>
<dbReference type="InterPro" id="IPR018022">
    <property type="entry name" value="IPT"/>
</dbReference>
<dbReference type="InterPro" id="IPR039657">
    <property type="entry name" value="Dimethylallyltransferase"/>
</dbReference>
<dbReference type="GO" id="GO:0006400">
    <property type="term" value="P:tRNA modification"/>
    <property type="evidence" value="ECO:0007669"/>
    <property type="project" value="TreeGrafter"/>
</dbReference>
<dbReference type="Proteomes" id="UP000516437">
    <property type="component" value="Unassembled WGS sequence"/>
</dbReference>
<dbReference type="PANTHER" id="PTHR11088">
    <property type="entry name" value="TRNA DIMETHYLALLYLTRANSFERASE"/>
    <property type="match status" value="1"/>
</dbReference>
<evidence type="ECO:0000256" key="4">
    <source>
        <dbReference type="ARBA" id="ARBA00022741"/>
    </source>
</evidence>
<evidence type="ECO:0000256" key="1">
    <source>
        <dbReference type="ARBA" id="ARBA00005842"/>
    </source>
</evidence>
<evidence type="ECO:0000256" key="6">
    <source>
        <dbReference type="SAM" id="MobiDB-lite"/>
    </source>
</evidence>
<reference evidence="7 8" key="1">
    <citation type="journal article" date="2019" name="Plant Biotechnol. J.">
        <title>The red bayberry genome and genetic basis of sex determination.</title>
        <authorList>
            <person name="Jia H.M."/>
            <person name="Jia H.J."/>
            <person name="Cai Q.L."/>
            <person name="Wang Y."/>
            <person name="Zhao H.B."/>
            <person name="Yang W.F."/>
            <person name="Wang G.Y."/>
            <person name="Li Y.H."/>
            <person name="Zhan D.L."/>
            <person name="Shen Y.T."/>
            <person name="Niu Q.F."/>
            <person name="Chang L."/>
            <person name="Qiu J."/>
            <person name="Zhao L."/>
            <person name="Xie H.B."/>
            <person name="Fu W.Y."/>
            <person name="Jin J."/>
            <person name="Li X.W."/>
            <person name="Jiao Y."/>
            <person name="Zhou C.C."/>
            <person name="Tu T."/>
            <person name="Chai C.Y."/>
            <person name="Gao J.L."/>
            <person name="Fan L.J."/>
            <person name="van de Weg E."/>
            <person name="Wang J.Y."/>
            <person name="Gao Z.S."/>
        </authorList>
    </citation>
    <scope>NUCLEOTIDE SEQUENCE [LARGE SCALE GENOMIC DNA]</scope>
    <source>
        <tissue evidence="7">Leaves</tissue>
    </source>
</reference>
<comment type="caution">
    <text evidence="7">The sequence shown here is derived from an EMBL/GenBank/DDBJ whole genome shotgun (WGS) entry which is preliminary data.</text>
</comment>